<evidence type="ECO:0000256" key="13">
    <source>
        <dbReference type="SAM" id="MobiDB-lite"/>
    </source>
</evidence>
<feature type="transmembrane region" description="Helical" evidence="14">
    <location>
        <begin position="888"/>
        <end position="912"/>
    </location>
</feature>
<dbReference type="PANTHER" id="PTHR46008">
    <property type="entry name" value="LEAF RUST 10 DISEASE-RESISTANCE LOCUS RECEPTOR-LIKE PROTEIN KINASE-LIKE 1.4"/>
    <property type="match status" value="1"/>
</dbReference>
<dbReference type="InterPro" id="IPR000719">
    <property type="entry name" value="Prot_kinase_dom"/>
</dbReference>
<dbReference type="PROSITE" id="PS00108">
    <property type="entry name" value="PROTEIN_KINASE_ST"/>
    <property type="match status" value="3"/>
</dbReference>
<feature type="binding site" evidence="12">
    <location>
        <position position="1654"/>
    </location>
    <ligand>
        <name>ATP</name>
        <dbReference type="ChEBI" id="CHEBI:30616"/>
    </ligand>
</feature>
<dbReference type="FunFam" id="3.30.200.20:FF:000217">
    <property type="entry name" value="probable LRR receptor-like serine/threonine-protein kinase At1g53430"/>
    <property type="match status" value="3"/>
</dbReference>
<dbReference type="SUPFAM" id="SSF56112">
    <property type="entry name" value="Protein kinase-like (PK-like)"/>
    <property type="match status" value="3"/>
</dbReference>
<feature type="domain" description="Protein kinase" evidence="15">
    <location>
        <begin position="955"/>
        <end position="1230"/>
    </location>
</feature>
<dbReference type="SMART" id="SM00220">
    <property type="entry name" value="S_TKc"/>
    <property type="match status" value="3"/>
</dbReference>
<keyword evidence="6 12" id="KW-0547">Nucleotide-binding</keyword>
<feature type="transmembrane region" description="Helical" evidence="14">
    <location>
        <begin position="1558"/>
        <end position="1582"/>
    </location>
</feature>
<feature type="compositionally biased region" description="Polar residues" evidence="13">
    <location>
        <begin position="1938"/>
        <end position="1948"/>
    </location>
</feature>
<reference evidence="16" key="1">
    <citation type="submission" date="2023-03" db="EMBL/GenBank/DDBJ databases">
        <title>Chromosome-scale reference genome and RAD-based genetic map of yellow starthistle (Centaurea solstitialis) reveal putative structural variation and QTLs associated with invader traits.</title>
        <authorList>
            <person name="Reatini B."/>
            <person name="Cang F.A."/>
            <person name="Jiang Q."/>
            <person name="Mckibben M.T.W."/>
            <person name="Barker M.S."/>
            <person name="Rieseberg L.H."/>
            <person name="Dlugosch K.M."/>
        </authorList>
    </citation>
    <scope>NUCLEOTIDE SEQUENCE</scope>
    <source>
        <strain evidence="16">CAN-66</strain>
        <tissue evidence="16">Leaf</tissue>
    </source>
</reference>
<feature type="domain" description="Protein kinase" evidence="15">
    <location>
        <begin position="340"/>
        <end position="615"/>
    </location>
</feature>
<keyword evidence="2" id="KW-0723">Serine/threonine-protein kinase</keyword>
<name>A0AA38WEN6_9ASTR</name>
<evidence type="ECO:0000256" key="11">
    <source>
        <dbReference type="ARBA" id="ARBA00023180"/>
    </source>
</evidence>
<protein>
    <recommendedName>
        <fullName evidence="15">Protein kinase domain-containing protein</fullName>
    </recommendedName>
</protein>
<dbReference type="GO" id="GO:0004674">
    <property type="term" value="F:protein serine/threonine kinase activity"/>
    <property type="evidence" value="ECO:0007669"/>
    <property type="project" value="UniProtKB-KW"/>
</dbReference>
<feature type="domain" description="Protein kinase" evidence="15">
    <location>
        <begin position="1626"/>
        <end position="1901"/>
    </location>
</feature>
<dbReference type="InterPro" id="IPR008271">
    <property type="entry name" value="Ser/Thr_kinase_AS"/>
</dbReference>
<dbReference type="GO" id="GO:0005886">
    <property type="term" value="C:plasma membrane"/>
    <property type="evidence" value="ECO:0007669"/>
    <property type="project" value="UniProtKB-ARBA"/>
</dbReference>
<dbReference type="FunFam" id="1.10.510.10:FF:000161">
    <property type="entry name" value="Wall-associated receptor kinase-like 20"/>
    <property type="match status" value="3"/>
</dbReference>
<keyword evidence="17" id="KW-1185">Reference proteome</keyword>
<keyword evidence="3" id="KW-0808">Transferase</keyword>
<evidence type="ECO:0000256" key="10">
    <source>
        <dbReference type="ARBA" id="ARBA00023136"/>
    </source>
</evidence>
<evidence type="ECO:0000256" key="5">
    <source>
        <dbReference type="ARBA" id="ARBA00022729"/>
    </source>
</evidence>
<comment type="caution">
    <text evidence="16">The sequence shown here is derived from an EMBL/GenBank/DDBJ whole genome shotgun (WGS) entry which is preliminary data.</text>
</comment>
<gene>
    <name evidence="16" type="ORF">OSB04_021953</name>
</gene>
<evidence type="ECO:0000256" key="12">
    <source>
        <dbReference type="PROSITE-ProRule" id="PRU10141"/>
    </source>
</evidence>
<keyword evidence="11" id="KW-0325">Glycoprotein</keyword>
<evidence type="ECO:0000256" key="6">
    <source>
        <dbReference type="ARBA" id="ARBA00022741"/>
    </source>
</evidence>
<feature type="binding site" evidence="12">
    <location>
        <position position="368"/>
    </location>
    <ligand>
        <name>ATP</name>
        <dbReference type="ChEBI" id="CHEBI:30616"/>
    </ligand>
</feature>
<keyword evidence="8 12" id="KW-0067">ATP-binding</keyword>
<evidence type="ECO:0000256" key="14">
    <source>
        <dbReference type="SAM" id="Phobius"/>
    </source>
</evidence>
<feature type="transmembrane region" description="Helical" evidence="14">
    <location>
        <begin position="1302"/>
        <end position="1319"/>
    </location>
</feature>
<keyword evidence="5" id="KW-0732">Signal</keyword>
<dbReference type="InterPro" id="IPR011009">
    <property type="entry name" value="Kinase-like_dom_sf"/>
</dbReference>
<evidence type="ECO:0000256" key="7">
    <source>
        <dbReference type="ARBA" id="ARBA00022777"/>
    </source>
</evidence>
<keyword evidence="7" id="KW-0418">Kinase</keyword>
<keyword evidence="4 14" id="KW-0812">Transmembrane</keyword>
<keyword evidence="10 14" id="KW-0472">Membrane</keyword>
<feature type="region of interest" description="Disordered" evidence="13">
    <location>
        <begin position="1938"/>
        <end position="1974"/>
    </location>
</feature>
<dbReference type="EMBL" id="JARYMX010000005">
    <property type="protein sequence ID" value="KAJ9549410.1"/>
    <property type="molecule type" value="Genomic_DNA"/>
</dbReference>
<dbReference type="PANTHER" id="PTHR46008:SF25">
    <property type="entry name" value="PROTEIN KINASE DOMAIN-CONTAINING PROTEIN"/>
    <property type="match status" value="1"/>
</dbReference>
<evidence type="ECO:0000313" key="17">
    <source>
        <dbReference type="Proteomes" id="UP001172457"/>
    </source>
</evidence>
<feature type="binding site" evidence="12">
    <location>
        <position position="983"/>
    </location>
    <ligand>
        <name>ATP</name>
        <dbReference type="ChEBI" id="CHEBI:30616"/>
    </ligand>
</feature>
<evidence type="ECO:0000256" key="9">
    <source>
        <dbReference type="ARBA" id="ARBA00022989"/>
    </source>
</evidence>
<dbReference type="PROSITE" id="PS50011">
    <property type="entry name" value="PROTEIN_KINASE_DOM"/>
    <property type="match status" value="3"/>
</dbReference>
<evidence type="ECO:0000256" key="4">
    <source>
        <dbReference type="ARBA" id="ARBA00022692"/>
    </source>
</evidence>
<proteinExistence type="predicted"/>
<evidence type="ECO:0000259" key="15">
    <source>
        <dbReference type="PROSITE" id="PS50011"/>
    </source>
</evidence>
<dbReference type="InterPro" id="IPR001245">
    <property type="entry name" value="Ser-Thr/Tyr_kinase_cat_dom"/>
</dbReference>
<dbReference type="Gene3D" id="1.10.510.10">
    <property type="entry name" value="Transferase(Phosphotransferase) domain 1"/>
    <property type="match status" value="3"/>
</dbReference>
<evidence type="ECO:0000256" key="3">
    <source>
        <dbReference type="ARBA" id="ARBA00022679"/>
    </source>
</evidence>
<keyword evidence="9 14" id="KW-1133">Transmembrane helix</keyword>
<evidence type="ECO:0000256" key="8">
    <source>
        <dbReference type="ARBA" id="ARBA00022840"/>
    </source>
</evidence>
<feature type="compositionally biased region" description="Low complexity" evidence="13">
    <location>
        <begin position="1951"/>
        <end position="1963"/>
    </location>
</feature>
<organism evidence="16 17">
    <name type="scientific">Centaurea solstitialis</name>
    <name type="common">yellow star-thistle</name>
    <dbReference type="NCBI Taxonomy" id="347529"/>
    <lineage>
        <taxon>Eukaryota</taxon>
        <taxon>Viridiplantae</taxon>
        <taxon>Streptophyta</taxon>
        <taxon>Embryophyta</taxon>
        <taxon>Tracheophyta</taxon>
        <taxon>Spermatophyta</taxon>
        <taxon>Magnoliopsida</taxon>
        <taxon>eudicotyledons</taxon>
        <taxon>Gunneridae</taxon>
        <taxon>Pentapetalae</taxon>
        <taxon>asterids</taxon>
        <taxon>campanulids</taxon>
        <taxon>Asterales</taxon>
        <taxon>Asteraceae</taxon>
        <taxon>Carduoideae</taxon>
        <taxon>Cardueae</taxon>
        <taxon>Centaureinae</taxon>
        <taxon>Centaurea</taxon>
    </lineage>
</organism>
<dbReference type="CDD" id="cd14066">
    <property type="entry name" value="STKc_IRAK"/>
    <property type="match status" value="2"/>
</dbReference>
<accession>A0AA38WEN6</accession>
<feature type="compositionally biased region" description="Polar residues" evidence="13">
    <location>
        <begin position="1279"/>
        <end position="1289"/>
    </location>
</feature>
<dbReference type="Pfam" id="PF07714">
    <property type="entry name" value="PK_Tyr_Ser-Thr"/>
    <property type="match status" value="3"/>
</dbReference>
<sequence>MVVLEGRKSRVTGVAGDGGVARVAGDGGVAGMAGDGGDGGLVAGNVLEMVMEVGLEDGGGGRKRFRRRLWLEIVAGVFLPEIVAGDGGLQVTCLAVYILVSCLPLIYSATSHNTTSMPICPESFSCAGLAPFKYPFYNAMESTECGLIKINCSNSSLKKSIQLGNHSYPIIARITPDSSSVWIGNTTFWNLIQNRSCEALESNFTSPNPLLYSISIGFSLNVYKCTNHSSDPYFERQNYNSYDGCKDHKFYYKYSFNYTTAPSDLPHTCQVLNFVVPVVAVPVLILLLSAVVFAIWRHRKSRPFSYVSSKDKAAELEDGSHFFGVSVFSYAELKDATQNFDPCHELGDGGFGAVYYGKLQDGREVAVKRLYRHNYKRVQQFINEVEILAKLRHPNLVLLYGCTSTQSHDLLLVYEYIPNGTVADHLHGPEANPSLLTWPIRMNIAIETASALAYLHATEIIHRDVKTNNILLDHNFCVKVADFGLSRLLPNDVTHVSTAPQGTPGYVDPQYHQRYQLTDKSDVYSFGVVLVELISSLVAVDLSRSSDDISLANLAINRIQRCEVDQLIDPVLGSDSDSEVMRMTTLVAELAFRCLQYDSEMRPTMSEVLEVLEDIQGTGRTYGYDGIKESKHVVSLETIKDTMVLLGPSPSPASVAGDWQSGRSGSSPVLEHLQRSFIIGSRTAFGPFKYPYYDADTSDTQCGFIKVNCTLNHEHIQFGGHSYEIAGKFGRGPNVVVRSTAFQNLIKQQSCDALESNFTSPNPLLFSVSIVPNITLYKCTNDPKYAAQVDDYFDQHNYNSYNICKDHSFYYNHPIGNTTAPSDLPHTCDVIQLPTKLRPAGGDQNNETNIFSLLSSVFSISFHLSPFCAACHRKDGQCHVQDGLVLHFLLQVVAGSGSFIIMMSCVIFTIWLRCKSGRFWYVSSKDKSPDVENGSHFFGVSVFSYDELNHATQNFDSSQELGDGGFGAVYYGKLQDGREVAVKRLYRHNYKRVQQFINEVEILAKLRHPHLVLLYGCTSTQSHELLLVYEYIPNGTVADHLHGPEANPSLLTWPIRMNIAIETAGALAYLHATEIIHRDVKTNNILLDHNFCVKVADFGLSRLLPNDVTHVSTAPQGTPGYVDPQYHRRYQLTDKSDVYSFGVVLVELISSLVAVDLNRSSDDISLANLAINRIQRCEVDRLIDPVLGSDSDSEVMRMTTLVAELAFRCLQYDSEMRPTMSEVLEVLEDIQGTGRTYSYDGIKESKHIDPPVSMETIKDTMVLLGPSPSPASVAGDWQSGRSGSSTLSNGGDGLPKKNHMKMIVVFFFVLVLPSCLRLLCSATTNDNISMPICPKSFHCPTFGPFHPPFYEANANKTQCGLIKVNCSSNHAYIQFGDEDSSYEIAGKLGPGPGPDIMVLNTTFQKLIKNQSLEALESNLTLSNSLFSISSFQHTITLFKCTKHAPKAEAYFKRYEYNSNKSSRDHNFYYKRPHISSSSVLPSDIAQPCQVIQLPMKWPPADGDECHDETNIFCLLTHEFFISFNLSPPCNVCHQEHSPCQAQNGQSCLDAEKNHSEKLTLILVAVGSTLIILILSCAIFAIWRYRKTRPFSYVSSKVKSPDVEDGSHLFGVSVFSYDELKDATQNFDPSQQLGDGGFGAVYYGKLQDGREVAVKRLYRHNYKRVQQFINEVEILAKLRHPNLVLLYGCTSKQSQELLLVYEYIRNGTVGDHLHGPQANPSLLTWPIRMNIAVETASALAYLHATEIIHRDVKTNNILLDHNFCVKVADFGLSRLLPNDVSHVSTTPQGTPGYVDPQYHQRYQLTDKSDVYSFGVVLVELISSMVAIDLSRSSDEISLANLAINRIQRRVVDQLIDPVLGSDSDSETMRMITSVAELAFRCLQFDSEMRPTMAEVLEVLEDIRGAGRTNDYDGIIESKNLQPPTLSETTNDMVDLLKEQSPSPVSITGGWQSGSSGLTTPSSSGDRLPMKNHISK</sequence>
<dbReference type="Proteomes" id="UP001172457">
    <property type="component" value="Chromosome 5"/>
</dbReference>
<evidence type="ECO:0000256" key="2">
    <source>
        <dbReference type="ARBA" id="ARBA00022527"/>
    </source>
</evidence>
<dbReference type="InterPro" id="IPR017441">
    <property type="entry name" value="Protein_kinase_ATP_BS"/>
</dbReference>
<dbReference type="Gene3D" id="3.30.200.20">
    <property type="entry name" value="Phosphorylase Kinase, domain 1"/>
    <property type="match status" value="3"/>
</dbReference>
<dbReference type="GO" id="GO:0005524">
    <property type="term" value="F:ATP binding"/>
    <property type="evidence" value="ECO:0007669"/>
    <property type="project" value="UniProtKB-UniRule"/>
</dbReference>
<evidence type="ECO:0000313" key="16">
    <source>
        <dbReference type="EMBL" id="KAJ9549410.1"/>
    </source>
</evidence>
<evidence type="ECO:0000256" key="1">
    <source>
        <dbReference type="ARBA" id="ARBA00004167"/>
    </source>
</evidence>
<comment type="subcellular location">
    <subcellularLocation>
        <location evidence="1">Membrane</location>
        <topology evidence="1">Single-pass membrane protein</topology>
    </subcellularLocation>
</comment>
<feature type="region of interest" description="Disordered" evidence="13">
    <location>
        <begin position="1268"/>
        <end position="1292"/>
    </location>
</feature>
<dbReference type="PROSITE" id="PS00107">
    <property type="entry name" value="PROTEIN_KINASE_ATP"/>
    <property type="match status" value="3"/>
</dbReference>
<feature type="transmembrane region" description="Helical" evidence="14">
    <location>
        <begin position="274"/>
        <end position="296"/>
    </location>
</feature>